<name>A0A1I8Q9B8_STOCA</name>
<dbReference type="OrthoDB" id="7249367at2759"/>
<dbReference type="GO" id="GO:0043022">
    <property type="term" value="F:ribosome binding"/>
    <property type="evidence" value="ECO:0007669"/>
    <property type="project" value="TreeGrafter"/>
</dbReference>
<dbReference type="AlphaFoldDB" id="A0A1I8Q9B8"/>
<organism evidence="2 3">
    <name type="scientific">Stomoxys calcitrans</name>
    <name type="common">Stable fly</name>
    <name type="synonym">Conops calcitrans</name>
    <dbReference type="NCBI Taxonomy" id="35570"/>
    <lineage>
        <taxon>Eukaryota</taxon>
        <taxon>Metazoa</taxon>
        <taxon>Ecdysozoa</taxon>
        <taxon>Arthropoda</taxon>
        <taxon>Hexapoda</taxon>
        <taxon>Insecta</taxon>
        <taxon>Pterygota</taxon>
        <taxon>Neoptera</taxon>
        <taxon>Endopterygota</taxon>
        <taxon>Diptera</taxon>
        <taxon>Brachycera</taxon>
        <taxon>Muscomorpha</taxon>
        <taxon>Muscoidea</taxon>
        <taxon>Muscidae</taxon>
        <taxon>Stomoxys</taxon>
    </lineage>
</organism>
<evidence type="ECO:0000313" key="2">
    <source>
        <dbReference type="EnsemblMetazoa" id="SCAU015091-PA"/>
    </source>
</evidence>
<evidence type="ECO:0000313" key="3">
    <source>
        <dbReference type="Proteomes" id="UP000095300"/>
    </source>
</evidence>
<dbReference type="Proteomes" id="UP000095300">
    <property type="component" value="Unassembled WGS sequence"/>
</dbReference>
<dbReference type="KEGG" id="scac:106094831"/>
<reference evidence="2" key="1">
    <citation type="submission" date="2020-05" db="UniProtKB">
        <authorList>
            <consortium name="EnsemblMetazoa"/>
        </authorList>
    </citation>
    <scope>IDENTIFICATION</scope>
    <source>
        <strain evidence="2">USDA</strain>
    </source>
</reference>
<sequence>MNIGLRNSKLIYAFSKAYIPHAQLRSLSLASINCGGGGAKVNEKPECVNNNGGGSVVGDHVKLWWSLNHRKYSNISSKETREKEERLNKDGGEDDNTPEPKGKRTLPRLMDFPEIMWPSLLNSMKNWIMVHFIIRPYMDREFNIRDFAVGAKKAMQVVSSKLMNGDFAHLTNLVSSDALNELKPVIQKLSMSQRRQLEVKESDIYLTFPYQIGIMFDEDNKDAQKRWVEITMVFHVLRGLREMRESGEEIPWNMGTMPEYQDKVFVCNYRFVKEFTKGNESDWTVNIVNHFKPIDLVNEMKRH</sequence>
<gene>
    <name evidence="2" type="primary">106094831</name>
</gene>
<feature type="region of interest" description="Disordered" evidence="1">
    <location>
        <begin position="76"/>
        <end position="106"/>
    </location>
</feature>
<evidence type="ECO:0000256" key="1">
    <source>
        <dbReference type="SAM" id="MobiDB-lite"/>
    </source>
</evidence>
<dbReference type="STRING" id="35570.A0A1I8Q9B8"/>
<dbReference type="GO" id="GO:0005743">
    <property type="term" value="C:mitochondrial inner membrane"/>
    <property type="evidence" value="ECO:0007669"/>
    <property type="project" value="TreeGrafter"/>
</dbReference>
<evidence type="ECO:0008006" key="4">
    <source>
        <dbReference type="Google" id="ProtNLM"/>
    </source>
</evidence>
<feature type="compositionally biased region" description="Basic and acidic residues" evidence="1">
    <location>
        <begin position="78"/>
        <end position="91"/>
    </location>
</feature>
<accession>A0A1I8Q9B8</accession>
<dbReference type="VEuPathDB" id="VectorBase:SCAU015091"/>
<dbReference type="EnsemblMetazoa" id="SCAU015091-RA">
    <property type="protein sequence ID" value="SCAU015091-PA"/>
    <property type="gene ID" value="SCAU015091"/>
</dbReference>
<dbReference type="PANTHER" id="PTHR13333:SF5">
    <property type="entry name" value="M-AAA PROTEASE-INTERACTING PROTEIN 1, MITOCHONDRIAL"/>
    <property type="match status" value="1"/>
</dbReference>
<protein>
    <recommendedName>
        <fullName evidence="4">Tim44-like domain-containing protein</fullName>
    </recommendedName>
</protein>
<keyword evidence="3" id="KW-1185">Reference proteome</keyword>
<dbReference type="GO" id="GO:0032979">
    <property type="term" value="P:protein insertion into mitochondrial inner membrane from matrix"/>
    <property type="evidence" value="ECO:0007669"/>
    <property type="project" value="TreeGrafter"/>
</dbReference>
<proteinExistence type="predicted"/>
<dbReference type="PANTHER" id="PTHR13333">
    <property type="entry name" value="M-AAA PROTEASE-INTERACTING PROTEIN 1, MITOCHONDRIAL"/>
    <property type="match status" value="1"/>
</dbReference>